<evidence type="ECO:0000256" key="4">
    <source>
        <dbReference type="ARBA" id="ARBA00022475"/>
    </source>
</evidence>
<comment type="subcellular location">
    <subcellularLocation>
        <location evidence="1">Cell membrane</location>
        <topology evidence="1">Multi-pass membrane protein</topology>
    </subcellularLocation>
</comment>
<evidence type="ECO:0000256" key="6">
    <source>
        <dbReference type="ARBA" id="ARBA00022970"/>
    </source>
</evidence>
<proteinExistence type="inferred from homology"/>
<comment type="caution">
    <text evidence="10">The sequence shown here is derived from an EMBL/GenBank/DDBJ whole genome shotgun (WGS) entry which is preliminary data.</text>
</comment>
<organism evidence="10 11">
    <name type="scientific">Leucobacter edaphi</name>
    <dbReference type="NCBI Taxonomy" id="2796472"/>
    <lineage>
        <taxon>Bacteria</taxon>
        <taxon>Bacillati</taxon>
        <taxon>Actinomycetota</taxon>
        <taxon>Actinomycetes</taxon>
        <taxon>Micrococcales</taxon>
        <taxon>Microbacteriaceae</taxon>
        <taxon>Leucobacter</taxon>
    </lineage>
</organism>
<dbReference type="PANTHER" id="PTHR30086:SF20">
    <property type="entry name" value="ARGININE EXPORTER PROTEIN ARGO-RELATED"/>
    <property type="match status" value="1"/>
</dbReference>
<evidence type="ECO:0000256" key="7">
    <source>
        <dbReference type="ARBA" id="ARBA00022989"/>
    </source>
</evidence>
<reference evidence="10" key="1">
    <citation type="submission" date="2020-12" db="EMBL/GenBank/DDBJ databases">
        <title>Leucobacter sp. CAS2, isolated from Chromium sludge.</title>
        <authorList>
            <person name="Xu Z."/>
        </authorList>
    </citation>
    <scope>NUCLEOTIDE SEQUENCE</scope>
    <source>
        <strain evidence="10">CSA2</strain>
    </source>
</reference>
<dbReference type="Pfam" id="PF01810">
    <property type="entry name" value="LysE"/>
    <property type="match status" value="1"/>
</dbReference>
<keyword evidence="6" id="KW-0029">Amino-acid transport</keyword>
<feature type="transmembrane region" description="Helical" evidence="9">
    <location>
        <begin position="145"/>
        <end position="169"/>
    </location>
</feature>
<gene>
    <name evidence="10" type="ORF">JD292_08680</name>
</gene>
<evidence type="ECO:0000256" key="1">
    <source>
        <dbReference type="ARBA" id="ARBA00004651"/>
    </source>
</evidence>
<evidence type="ECO:0000256" key="8">
    <source>
        <dbReference type="ARBA" id="ARBA00023136"/>
    </source>
</evidence>
<sequence length="204" mass="21859">MFLPFLVGMGSGLSLIVAIGAQNAFVLRQGIRREHVLPVVLICGLTDALLETLGVVGIGYVVERAPVVLEIVRWGGVAFLLWYAWTAARRAMKPEVLVAGEGGTSSLKRTILACLAITYLNPHVYLDTMVLMGSIGNAQGDPARWWFVAGGALASIAWFFLLGYGARALTRFFATPRSWQILDGVVAVVMLVIAARLVFGGVGV</sequence>
<feature type="transmembrane region" description="Helical" evidence="9">
    <location>
        <begin position="67"/>
        <end position="85"/>
    </location>
</feature>
<keyword evidence="3" id="KW-0813">Transport</keyword>
<dbReference type="GO" id="GO:0015171">
    <property type="term" value="F:amino acid transmembrane transporter activity"/>
    <property type="evidence" value="ECO:0007669"/>
    <property type="project" value="TreeGrafter"/>
</dbReference>
<evidence type="ECO:0000256" key="3">
    <source>
        <dbReference type="ARBA" id="ARBA00022448"/>
    </source>
</evidence>
<dbReference type="Proteomes" id="UP000618733">
    <property type="component" value="Unassembled WGS sequence"/>
</dbReference>
<evidence type="ECO:0000256" key="2">
    <source>
        <dbReference type="ARBA" id="ARBA00009043"/>
    </source>
</evidence>
<dbReference type="InterPro" id="IPR001123">
    <property type="entry name" value="LeuE-type"/>
</dbReference>
<evidence type="ECO:0000256" key="9">
    <source>
        <dbReference type="SAM" id="Phobius"/>
    </source>
</evidence>
<dbReference type="EMBL" id="JAEHOI010000007">
    <property type="protein sequence ID" value="MBK0422149.1"/>
    <property type="molecule type" value="Genomic_DNA"/>
</dbReference>
<dbReference type="GO" id="GO:0005886">
    <property type="term" value="C:plasma membrane"/>
    <property type="evidence" value="ECO:0007669"/>
    <property type="project" value="UniProtKB-SubCell"/>
</dbReference>
<keyword evidence="5 9" id="KW-0812">Transmembrane</keyword>
<evidence type="ECO:0000313" key="10">
    <source>
        <dbReference type="EMBL" id="MBK0422149.1"/>
    </source>
</evidence>
<evidence type="ECO:0000313" key="11">
    <source>
        <dbReference type="Proteomes" id="UP000618733"/>
    </source>
</evidence>
<dbReference type="NCBIfam" id="TIGR00948">
    <property type="entry name" value="2a75"/>
    <property type="match status" value="1"/>
</dbReference>
<dbReference type="InterPro" id="IPR004777">
    <property type="entry name" value="Lys/arg_exporter"/>
</dbReference>
<name>A0A934UWX7_9MICO</name>
<accession>A0A934UWX7</accession>
<dbReference type="AlphaFoldDB" id="A0A934UWX7"/>
<evidence type="ECO:0000256" key="5">
    <source>
        <dbReference type="ARBA" id="ARBA00022692"/>
    </source>
</evidence>
<keyword evidence="11" id="KW-1185">Reference proteome</keyword>
<keyword evidence="8 9" id="KW-0472">Membrane</keyword>
<feature type="transmembrane region" description="Helical" evidence="9">
    <location>
        <begin position="181"/>
        <end position="199"/>
    </location>
</feature>
<feature type="transmembrane region" description="Helical" evidence="9">
    <location>
        <begin position="6"/>
        <end position="27"/>
    </location>
</feature>
<comment type="similarity">
    <text evidence="2">Belongs to the LysE/ArgO transporter (TC 2.A.75) family.</text>
</comment>
<feature type="transmembrane region" description="Helical" evidence="9">
    <location>
        <begin position="39"/>
        <end position="61"/>
    </location>
</feature>
<feature type="transmembrane region" description="Helical" evidence="9">
    <location>
        <begin position="106"/>
        <end position="125"/>
    </location>
</feature>
<keyword evidence="4" id="KW-1003">Cell membrane</keyword>
<protein>
    <submittedName>
        <fullName evidence="10">Amino acid transporter</fullName>
    </submittedName>
</protein>
<dbReference type="RefSeq" id="WP_200132351.1">
    <property type="nucleotide sequence ID" value="NZ_JAEHOI010000007.1"/>
</dbReference>
<dbReference type="PANTHER" id="PTHR30086">
    <property type="entry name" value="ARGININE EXPORTER PROTEIN ARGO"/>
    <property type="match status" value="1"/>
</dbReference>
<keyword evidence="7 9" id="KW-1133">Transmembrane helix</keyword>